<protein>
    <submittedName>
        <fullName evidence="2">Uncharacterized protein</fullName>
    </submittedName>
</protein>
<keyword evidence="1" id="KW-0812">Transmembrane</keyword>
<dbReference type="RefSeq" id="WP_003822218.1">
    <property type="nucleotide sequence ID" value="NZ_AP024712.1"/>
</dbReference>
<feature type="transmembrane region" description="Helical" evidence="1">
    <location>
        <begin position="6"/>
        <end position="26"/>
    </location>
</feature>
<dbReference type="EMBL" id="LRPO01000043">
    <property type="protein sequence ID" value="KWZ80603.1"/>
    <property type="molecule type" value="Genomic_DNA"/>
</dbReference>
<evidence type="ECO:0000313" key="5">
    <source>
        <dbReference type="Proteomes" id="UP000488776"/>
    </source>
</evidence>
<reference evidence="3 5" key="2">
    <citation type="submission" date="2020-02" db="EMBL/GenBank/DDBJ databases">
        <title>Antibiotic susceptibility profiles of lactic acid bacteria isolated from the human vagina and genetic basis of atypical resistances.</title>
        <authorList>
            <person name="Sirichoat A."/>
            <person name="Florez A.B."/>
            <person name="Vazquez L."/>
            <person name="Buppasiri P."/>
            <person name="Panya M."/>
            <person name="Lulitanond V."/>
            <person name="Mayo B."/>
        </authorList>
    </citation>
    <scope>NUCLEOTIDE SEQUENCE [LARGE SCALE GENOMIC DNA]</scope>
    <source>
        <strain evidence="3 5">VA07-1AN</strain>
    </source>
</reference>
<evidence type="ECO:0000313" key="2">
    <source>
        <dbReference type="EMBL" id="KWZ80603.1"/>
    </source>
</evidence>
<keyword evidence="1" id="KW-0472">Membrane</keyword>
<comment type="caution">
    <text evidence="2">The sequence shown here is derived from an EMBL/GenBank/DDBJ whole genome shotgun (WGS) entry which is preliminary data.</text>
</comment>
<sequence>MPWWIWLILSLFMLAMIVAGIAYAALHGFRALNGIAEIGSRLGKPLSELADVPQGADAREPLAPPTFTQPLNSAISRYDDAQVDVIRHRNAKRERHARAWARWSRFNR</sequence>
<dbReference type="AlphaFoldDB" id="A0A0H2P8C1"/>
<name>A0A0H2P8C1_BIFBI</name>
<accession>A0A0H2P8C1</accession>
<gene>
    <name evidence="3" type="ORF">G5T23_05205</name>
    <name evidence="2" type="ORF">HMPREF3196_01601</name>
</gene>
<reference evidence="2 4" key="1">
    <citation type="submission" date="2016-01" db="EMBL/GenBank/DDBJ databases">
        <authorList>
            <person name="Oliw E.H."/>
        </authorList>
    </citation>
    <scope>NUCLEOTIDE SEQUENCE [LARGE SCALE GENOMIC DNA]</scope>
    <source>
        <strain evidence="2 4">MJR8628B</strain>
    </source>
</reference>
<organism evidence="2 4">
    <name type="scientific">Bifidobacterium bifidum</name>
    <dbReference type="NCBI Taxonomy" id="1681"/>
    <lineage>
        <taxon>Bacteria</taxon>
        <taxon>Bacillati</taxon>
        <taxon>Actinomycetota</taxon>
        <taxon>Actinomycetes</taxon>
        <taxon>Bifidobacteriales</taxon>
        <taxon>Bifidobacteriaceae</taxon>
        <taxon>Bifidobacterium</taxon>
    </lineage>
</organism>
<evidence type="ECO:0000313" key="4">
    <source>
        <dbReference type="Proteomes" id="UP000070092"/>
    </source>
</evidence>
<evidence type="ECO:0000313" key="3">
    <source>
        <dbReference type="EMBL" id="NGG36439.1"/>
    </source>
</evidence>
<dbReference type="Proteomes" id="UP000488776">
    <property type="component" value="Unassembled WGS sequence"/>
</dbReference>
<evidence type="ECO:0000256" key="1">
    <source>
        <dbReference type="SAM" id="Phobius"/>
    </source>
</evidence>
<keyword evidence="1" id="KW-1133">Transmembrane helix</keyword>
<proteinExistence type="predicted"/>
<dbReference type="PATRIC" id="fig|1681.44.peg.1474"/>
<dbReference type="EMBL" id="JAAJBJ010000004">
    <property type="protein sequence ID" value="NGG36439.1"/>
    <property type="molecule type" value="Genomic_DNA"/>
</dbReference>
<dbReference type="Proteomes" id="UP000070092">
    <property type="component" value="Unassembled WGS sequence"/>
</dbReference>